<dbReference type="EMBL" id="MEIS01000096">
    <property type="protein sequence ID" value="PIT55614.1"/>
    <property type="molecule type" value="Genomic_DNA"/>
</dbReference>
<feature type="chain" id="PRO_5014686460" description="Immunity protein" evidence="1">
    <location>
        <begin position="24"/>
        <end position="157"/>
    </location>
</feature>
<feature type="signal peptide" evidence="1">
    <location>
        <begin position="1"/>
        <end position="23"/>
    </location>
</feature>
<dbReference type="InterPro" id="IPR032032">
    <property type="entry name" value="Tai4"/>
</dbReference>
<sequence length="157" mass="18246">MKIFRMQIICACSLIILSFSCHASNNNITSPEAPKRTFIQNYKDMVLAHCIANAYQEGEIASMDAGSSVTALREWTYYDMNESIIAEVQIVDSYLSRNYLNPSAEIKIKDIKFDFLKCLDLYHSKELDTLAKRVIEHPQETFRSTVRNYYRDLNRKK</sequence>
<keyword evidence="1" id="KW-0732">Signal</keyword>
<organism evidence="2 3">
    <name type="scientific">Snodgrassella alvi</name>
    <dbReference type="NCBI Taxonomy" id="1196083"/>
    <lineage>
        <taxon>Bacteria</taxon>
        <taxon>Pseudomonadati</taxon>
        <taxon>Pseudomonadota</taxon>
        <taxon>Betaproteobacteria</taxon>
        <taxon>Neisseriales</taxon>
        <taxon>Neisseriaceae</taxon>
        <taxon>Snodgrassella</taxon>
    </lineage>
</organism>
<evidence type="ECO:0008006" key="4">
    <source>
        <dbReference type="Google" id="ProtNLM"/>
    </source>
</evidence>
<dbReference type="RefSeq" id="WP_100137393.1">
    <property type="nucleotide sequence ID" value="NZ_MEIS01000096.1"/>
</dbReference>
<evidence type="ECO:0000313" key="2">
    <source>
        <dbReference type="EMBL" id="PIT55614.1"/>
    </source>
</evidence>
<evidence type="ECO:0000313" key="3">
    <source>
        <dbReference type="Proteomes" id="UP000229434"/>
    </source>
</evidence>
<reference evidence="2 3" key="1">
    <citation type="journal article" date="2017" name="MBio">
        <title>Type VI secretion-mediated competition in the bee gut microbiome.</title>
        <authorList>
            <person name="Steele M.I."/>
            <person name="Kwong W.K."/>
            <person name="Powell J.E."/>
            <person name="Whiteley M."/>
            <person name="Moran N.A."/>
        </authorList>
    </citation>
    <scope>NUCLEOTIDE SEQUENCE [LARGE SCALE GENOMIC DNA]</scope>
    <source>
        <strain evidence="2 3">Nev3CBA3</strain>
    </source>
</reference>
<dbReference type="AlphaFoldDB" id="A0A2N9XYK6"/>
<dbReference type="InterPro" id="IPR038314">
    <property type="entry name" value="T6SS_sf"/>
</dbReference>
<dbReference type="Gene3D" id="1.20.120.1620">
    <property type="match status" value="1"/>
</dbReference>
<name>A0A2N9XYK6_9NEIS</name>
<protein>
    <recommendedName>
        <fullName evidence="4">Immunity protein</fullName>
    </recommendedName>
</protein>
<accession>A0A2N9XYK6</accession>
<dbReference type="Proteomes" id="UP000229434">
    <property type="component" value="Unassembled WGS sequence"/>
</dbReference>
<comment type="caution">
    <text evidence="2">The sequence shown here is derived from an EMBL/GenBank/DDBJ whole genome shotgun (WGS) entry which is preliminary data.</text>
</comment>
<dbReference type="PROSITE" id="PS51257">
    <property type="entry name" value="PROKAR_LIPOPROTEIN"/>
    <property type="match status" value="1"/>
</dbReference>
<gene>
    <name evidence="2" type="ORF">BHC49_06230</name>
</gene>
<proteinExistence type="predicted"/>
<evidence type="ECO:0000256" key="1">
    <source>
        <dbReference type="SAM" id="SignalP"/>
    </source>
</evidence>
<dbReference type="Pfam" id="PF16695">
    <property type="entry name" value="Tai4"/>
    <property type="match status" value="1"/>
</dbReference>